<name>A0ABD1QU82_9LAMI</name>
<comment type="caution">
    <text evidence="2">The sequence shown here is derived from an EMBL/GenBank/DDBJ whole genome shotgun (WGS) entry which is preliminary data.</text>
</comment>
<feature type="region of interest" description="Disordered" evidence="1">
    <location>
        <begin position="72"/>
        <end position="107"/>
    </location>
</feature>
<gene>
    <name evidence="2" type="ORF">Adt_32731</name>
</gene>
<protein>
    <submittedName>
        <fullName evidence="2">Uncharacterized protein</fullName>
    </submittedName>
</protein>
<reference evidence="3" key="1">
    <citation type="submission" date="2024-07" db="EMBL/GenBank/DDBJ databases">
        <title>Two chromosome-level genome assemblies of Korean endemic species Abeliophyllum distichum and Forsythia ovata (Oleaceae).</title>
        <authorList>
            <person name="Jang H."/>
        </authorList>
    </citation>
    <scope>NUCLEOTIDE SEQUENCE [LARGE SCALE GENOMIC DNA]</scope>
</reference>
<sequence length="172" mass="19922">MSRKILNGNVLDISMLLANMNQNAVFKLLEFSELFGWDNEDKASWVKIDFMLLASSKCGRIPKMGGQIRNVEKKTQKLKTNEETSDKGDGERRRRKMREKLGSKRSKILSFQPPSTMAKRMRKFGIWDHKNELKFLANQQEEKEGKISSPFPGREALLKKIMNDISHKKMGF</sequence>
<evidence type="ECO:0000313" key="2">
    <source>
        <dbReference type="EMBL" id="KAL2479765.1"/>
    </source>
</evidence>
<evidence type="ECO:0000313" key="3">
    <source>
        <dbReference type="Proteomes" id="UP001604336"/>
    </source>
</evidence>
<keyword evidence="3" id="KW-1185">Reference proteome</keyword>
<dbReference type="PANTHER" id="PTHR38357">
    <property type="entry name" value="EXPRESSED PROTEIN"/>
    <property type="match status" value="1"/>
</dbReference>
<feature type="compositionally biased region" description="Basic residues" evidence="1">
    <location>
        <begin position="93"/>
        <end position="107"/>
    </location>
</feature>
<proteinExistence type="predicted"/>
<dbReference type="Proteomes" id="UP001604336">
    <property type="component" value="Unassembled WGS sequence"/>
</dbReference>
<evidence type="ECO:0000256" key="1">
    <source>
        <dbReference type="SAM" id="MobiDB-lite"/>
    </source>
</evidence>
<dbReference type="EMBL" id="JBFOLK010000010">
    <property type="protein sequence ID" value="KAL2479765.1"/>
    <property type="molecule type" value="Genomic_DNA"/>
</dbReference>
<organism evidence="2 3">
    <name type="scientific">Abeliophyllum distichum</name>
    <dbReference type="NCBI Taxonomy" id="126358"/>
    <lineage>
        <taxon>Eukaryota</taxon>
        <taxon>Viridiplantae</taxon>
        <taxon>Streptophyta</taxon>
        <taxon>Embryophyta</taxon>
        <taxon>Tracheophyta</taxon>
        <taxon>Spermatophyta</taxon>
        <taxon>Magnoliopsida</taxon>
        <taxon>eudicotyledons</taxon>
        <taxon>Gunneridae</taxon>
        <taxon>Pentapetalae</taxon>
        <taxon>asterids</taxon>
        <taxon>lamiids</taxon>
        <taxon>Lamiales</taxon>
        <taxon>Oleaceae</taxon>
        <taxon>Forsythieae</taxon>
        <taxon>Abeliophyllum</taxon>
    </lineage>
</organism>
<dbReference type="AlphaFoldDB" id="A0ABD1QU82"/>
<dbReference type="PANTHER" id="PTHR38357:SF1">
    <property type="entry name" value="EXPRESSED PROTEIN"/>
    <property type="match status" value="1"/>
</dbReference>
<accession>A0ABD1QU82</accession>
<feature type="compositionally biased region" description="Basic and acidic residues" evidence="1">
    <location>
        <begin position="72"/>
        <end position="92"/>
    </location>
</feature>